<evidence type="ECO:0000259" key="6">
    <source>
        <dbReference type="PROSITE" id="PS50983"/>
    </source>
</evidence>
<keyword evidence="1 5" id="KW-0813">Transport</keyword>
<evidence type="ECO:0000313" key="7">
    <source>
        <dbReference type="EMBL" id="TCL06572.1"/>
    </source>
</evidence>
<evidence type="ECO:0000256" key="1">
    <source>
        <dbReference type="ARBA" id="ARBA00022448"/>
    </source>
</evidence>
<reference evidence="7 8" key="1">
    <citation type="submission" date="2019-02" db="EMBL/GenBank/DDBJ databases">
        <title>Investigation of anaerobic lignin degradation for improved lignocellulosic biofuels.</title>
        <authorList>
            <person name="Deangelis K."/>
        </authorList>
    </citation>
    <scope>NUCLEOTIDE SEQUENCE [LARGE SCALE GENOMIC DNA]</scope>
    <source>
        <strain evidence="7 8">159R</strain>
    </source>
</reference>
<proteinExistence type="inferred from homology"/>
<dbReference type="GO" id="GO:0015889">
    <property type="term" value="P:cobalamin transport"/>
    <property type="evidence" value="ECO:0007669"/>
    <property type="project" value="UniProtKB-UniRule"/>
</dbReference>
<feature type="site" description="Important for BtuC binding" evidence="5">
    <location>
        <position position="206"/>
    </location>
</feature>
<feature type="disulfide bond" evidence="5">
    <location>
        <begin position="187"/>
        <end position="263"/>
    </location>
</feature>
<comment type="caution">
    <text evidence="7">The sequence shown here is derived from an EMBL/GenBank/DDBJ whole genome shotgun (WGS) entry which is preliminary data.</text>
</comment>
<keyword evidence="2 5" id="KW-0732">Signal</keyword>
<dbReference type="Gene3D" id="3.40.50.1980">
    <property type="entry name" value="Nitrogenase molybdenum iron protein domain"/>
    <property type="match status" value="2"/>
</dbReference>
<dbReference type="SUPFAM" id="SSF53807">
    <property type="entry name" value="Helical backbone' metal receptor"/>
    <property type="match status" value="1"/>
</dbReference>
<dbReference type="PANTHER" id="PTHR30535">
    <property type="entry name" value="VITAMIN B12-BINDING PROTEIN"/>
    <property type="match status" value="1"/>
</dbReference>
<dbReference type="GO" id="GO:0071281">
    <property type="term" value="P:cellular response to iron ion"/>
    <property type="evidence" value="ECO:0007669"/>
    <property type="project" value="TreeGrafter"/>
</dbReference>
<evidence type="ECO:0000256" key="3">
    <source>
        <dbReference type="ARBA" id="ARBA00022764"/>
    </source>
</evidence>
<dbReference type="NCBIfam" id="NF038402">
    <property type="entry name" value="TroA_like"/>
    <property type="match status" value="1"/>
</dbReference>
<dbReference type="InterPro" id="IPR002491">
    <property type="entry name" value="ABC_transptr_periplasmic_BD"/>
</dbReference>
<evidence type="ECO:0000256" key="4">
    <source>
        <dbReference type="ARBA" id="ARBA00023157"/>
    </source>
</evidence>
<sequence length="286" mass="31461" precursor="true">MILSTSRRAGLLLLLILLAPSAWSAHRVISLAPHTTELAYAAGMGTVLVAASAWSDYPPQAKKLEQVASWQGINLERILALKPDLILAWRGGNPQRQLDQLAAFGIPILYIDPLTVEDIAKSLDSLAAYSPHPEQAHQAARDIRQRAADLKKRYAANPPIRVFMQFGNQPLFTAGKRTLQSQILNLCNARNIFDDSPVPWPQVSREQVLIRKPQAIVTAGDDGRIPLVKAFWQPQLTVPVIALNEDWFNRSGPRIMLAAEQLCRTLAARDRPGGDNTAAVKISGVH</sequence>
<dbReference type="GO" id="GO:0031419">
    <property type="term" value="F:cobalamin binding"/>
    <property type="evidence" value="ECO:0007669"/>
    <property type="project" value="InterPro"/>
</dbReference>
<dbReference type="PANTHER" id="PTHR30535:SF34">
    <property type="entry name" value="MOLYBDATE-BINDING PROTEIN MOLA"/>
    <property type="match status" value="1"/>
</dbReference>
<feature type="domain" description="Fe/B12 periplasmic-binding" evidence="6">
    <location>
        <begin position="27"/>
        <end position="274"/>
    </location>
</feature>
<evidence type="ECO:0000256" key="2">
    <source>
        <dbReference type="ARBA" id="ARBA00022729"/>
    </source>
</evidence>
<dbReference type="InterPro" id="IPR023544">
    <property type="entry name" value="ABC_transptr_vit_B12-bd"/>
</dbReference>
<dbReference type="GO" id="GO:0042597">
    <property type="term" value="C:periplasmic space"/>
    <property type="evidence" value="ECO:0007669"/>
    <property type="project" value="UniProtKB-SubCell"/>
</dbReference>
<keyword evidence="3 5" id="KW-0574">Periplasm</keyword>
<dbReference type="AlphaFoldDB" id="A0A4R1NGA6"/>
<dbReference type="PROSITE" id="PS50983">
    <property type="entry name" value="FE_B12_PBP"/>
    <property type="match status" value="1"/>
</dbReference>
<dbReference type="CDD" id="cd01144">
    <property type="entry name" value="BtuF"/>
    <property type="match status" value="1"/>
</dbReference>
<dbReference type="NCBIfam" id="NF002894">
    <property type="entry name" value="PRK03379.1"/>
    <property type="match status" value="1"/>
</dbReference>
<comment type="subunit">
    <text evidence="5">The complex is composed of two ATP-binding proteins (BtuD), two transmembrane proteins (BtuC) and a solute-binding protein (BtuF).</text>
</comment>
<feature type="signal peptide" evidence="5">
    <location>
        <begin position="1"/>
        <end position="24"/>
    </location>
</feature>
<evidence type="ECO:0000313" key="8">
    <source>
        <dbReference type="Proteomes" id="UP000294555"/>
    </source>
</evidence>
<feature type="site" description="Important for BtuC binding" evidence="5">
    <location>
        <position position="76"/>
    </location>
</feature>
<dbReference type="InterPro" id="IPR050902">
    <property type="entry name" value="ABC_Transporter_SBP"/>
</dbReference>
<dbReference type="EMBL" id="SJOI01000001">
    <property type="protein sequence ID" value="TCL06572.1"/>
    <property type="molecule type" value="Genomic_DNA"/>
</dbReference>
<dbReference type="HAMAP" id="MF_01000">
    <property type="entry name" value="BtuF"/>
    <property type="match status" value="1"/>
</dbReference>
<organism evidence="7 8">
    <name type="scientific">Sodalis ligni</name>
    <dbReference type="NCBI Taxonomy" id="2697027"/>
    <lineage>
        <taxon>Bacteria</taxon>
        <taxon>Pseudomonadati</taxon>
        <taxon>Pseudomonadota</taxon>
        <taxon>Gammaproteobacteria</taxon>
        <taxon>Enterobacterales</taxon>
        <taxon>Bruguierivoracaceae</taxon>
        <taxon>Sodalis</taxon>
    </lineage>
</organism>
<dbReference type="OrthoDB" id="6495095at2"/>
<gene>
    <name evidence="5" type="primary">btuF</name>
    <name evidence="7" type="ORF">EZJ58_4839</name>
</gene>
<comment type="caution">
    <text evidence="5">Lacks conserved residue(s) required for the propagation of feature annotation.</text>
</comment>
<dbReference type="Pfam" id="PF01497">
    <property type="entry name" value="Peripla_BP_2"/>
    <property type="match status" value="1"/>
</dbReference>
<comment type="similarity">
    <text evidence="5">Belongs to the BtuF family.</text>
</comment>
<name>A0A4R1NGA6_9GAMM</name>
<keyword evidence="8" id="KW-1185">Reference proteome</keyword>
<dbReference type="Proteomes" id="UP000294555">
    <property type="component" value="Unassembled WGS sequence"/>
</dbReference>
<dbReference type="RefSeq" id="WP_132926090.1">
    <property type="nucleotide sequence ID" value="NZ_SJOI01000001.1"/>
</dbReference>
<feature type="chain" id="PRO_5021052557" description="Vitamin B12-binding protein" evidence="5">
    <location>
        <begin position="25"/>
        <end position="286"/>
    </location>
</feature>
<comment type="function">
    <text evidence="5">Part of the ABC transporter complex BtuCDF involved in vitamin B12 import. Binds vitamin B12 and delivers it to the periplasmic surface of BtuC.</text>
</comment>
<evidence type="ECO:0000256" key="5">
    <source>
        <dbReference type="HAMAP-Rule" id="MF_01000"/>
    </source>
</evidence>
<accession>A0A4R1NGA6</accession>
<protein>
    <recommendedName>
        <fullName evidence="5">Vitamin B12-binding protein</fullName>
    </recommendedName>
</protein>
<keyword evidence="4 5" id="KW-1015">Disulfide bond</keyword>
<dbReference type="InterPro" id="IPR054828">
    <property type="entry name" value="Vit_B12_bind_prot"/>
</dbReference>
<comment type="subcellular location">
    <subcellularLocation>
        <location evidence="5">Periplasm</location>
    </subcellularLocation>
</comment>